<evidence type="ECO:0000256" key="1">
    <source>
        <dbReference type="SAM" id="MobiDB-lite"/>
    </source>
</evidence>
<dbReference type="RefSeq" id="WP_008214402.1">
    <property type="nucleotide sequence ID" value="NZ_FOSR01000015.1"/>
</dbReference>
<gene>
    <name evidence="3" type="ORF">SAMN05192579_1154</name>
</gene>
<dbReference type="AlphaFoldDB" id="A0A1I4EZB2"/>
<dbReference type="EMBL" id="FOSR01000015">
    <property type="protein sequence ID" value="SFL11065.1"/>
    <property type="molecule type" value="Genomic_DNA"/>
</dbReference>
<organism evidence="3 4">
    <name type="scientific">Rhodanobacter glycinis</name>
    <dbReference type="NCBI Taxonomy" id="582702"/>
    <lineage>
        <taxon>Bacteria</taxon>
        <taxon>Pseudomonadati</taxon>
        <taxon>Pseudomonadota</taxon>
        <taxon>Gammaproteobacteria</taxon>
        <taxon>Lysobacterales</taxon>
        <taxon>Rhodanobacteraceae</taxon>
        <taxon>Rhodanobacter</taxon>
    </lineage>
</organism>
<protein>
    <submittedName>
        <fullName evidence="3">L-ascorbate metabolism protein UlaG, beta-lactamase superfamily</fullName>
    </submittedName>
</protein>
<dbReference type="PANTHER" id="PTHR15032:SF4">
    <property type="entry name" value="N-ACYL-PHOSPHATIDYLETHANOLAMINE-HYDROLYZING PHOSPHOLIPASE D"/>
    <property type="match status" value="1"/>
</dbReference>
<evidence type="ECO:0000313" key="3">
    <source>
        <dbReference type="EMBL" id="SFL11065.1"/>
    </source>
</evidence>
<dbReference type="PANTHER" id="PTHR15032">
    <property type="entry name" value="N-ACYL-PHOSPHATIDYLETHANOLAMINE-HYDROLYZING PHOSPHOLIPASE D"/>
    <property type="match status" value="1"/>
</dbReference>
<proteinExistence type="predicted"/>
<reference evidence="4" key="1">
    <citation type="submission" date="2016-10" db="EMBL/GenBank/DDBJ databases">
        <authorList>
            <person name="Varghese N."/>
            <person name="Submissions S."/>
        </authorList>
    </citation>
    <scope>NUCLEOTIDE SEQUENCE [LARGE SCALE GENOMIC DNA]</scope>
    <source>
        <strain evidence="4">MO64</strain>
    </source>
</reference>
<dbReference type="Pfam" id="PF12706">
    <property type="entry name" value="Lactamase_B_2"/>
    <property type="match status" value="1"/>
</dbReference>
<feature type="region of interest" description="Disordered" evidence="1">
    <location>
        <begin position="355"/>
        <end position="379"/>
    </location>
</feature>
<evidence type="ECO:0000259" key="2">
    <source>
        <dbReference type="Pfam" id="PF12706"/>
    </source>
</evidence>
<accession>A0A1I4EZB2</accession>
<dbReference type="GO" id="GO:0005737">
    <property type="term" value="C:cytoplasm"/>
    <property type="evidence" value="ECO:0007669"/>
    <property type="project" value="TreeGrafter"/>
</dbReference>
<evidence type="ECO:0000313" key="4">
    <source>
        <dbReference type="Proteomes" id="UP000198725"/>
    </source>
</evidence>
<dbReference type="InterPro" id="IPR001279">
    <property type="entry name" value="Metallo-B-lactamas"/>
</dbReference>
<dbReference type="Gene3D" id="3.60.15.10">
    <property type="entry name" value="Ribonuclease Z/Hydroxyacylglutathione hydrolase-like"/>
    <property type="match status" value="1"/>
</dbReference>
<dbReference type="InterPro" id="IPR036866">
    <property type="entry name" value="RibonucZ/Hydroxyglut_hydro"/>
</dbReference>
<keyword evidence="4" id="KW-1185">Reference proteome</keyword>
<dbReference type="SUPFAM" id="SSF56281">
    <property type="entry name" value="Metallo-hydrolase/oxidoreductase"/>
    <property type="match status" value="1"/>
</dbReference>
<feature type="domain" description="Metallo-beta-lactamase" evidence="2">
    <location>
        <begin position="98"/>
        <end position="295"/>
    </location>
</feature>
<name>A0A1I4EZB2_9GAMM</name>
<sequence length="379" mass="42250">MRSFGKPAQGERLERLHDLPLWDGERLRNIHPVLPGLRDASAPRPTIRDFVFGGADRTPPAPLPADDPRATWLKRPTSGLRATWLGHSTVLLEIDGWRVLTDPVWGQRASPFTLLGPKRFQPVPVNLRDLPHIDAVVISHDHYDHLDYPTIRALAKSEVPFITSLGVGAHLEAWGIAPTRITELTWWQTHRVPGTGLDITAAPSQHFSGRGLKDRNQTLWSSLVMQGERHSVFFSGDTGLTNEYEAIRDRLGPFDLVMLEVGAFHPSWGDIHLGPENALKAHAMLGGGVLMPVHWGTFALSTHAWDEPVETLLSQADPRYAHLLLPHLGQAVEPAERRPATPWWRSGDDRIERKHAVEPDPVETSEAERLAGSVPWPLD</sequence>
<dbReference type="Proteomes" id="UP000198725">
    <property type="component" value="Unassembled WGS sequence"/>
</dbReference>